<proteinExistence type="predicted"/>
<dbReference type="CDD" id="cd06307">
    <property type="entry name" value="PBP1_sugar_binding"/>
    <property type="match status" value="1"/>
</dbReference>
<dbReference type="RefSeq" id="WP_036739181.1">
    <property type="nucleotide sequence ID" value="NZ_FOJO01000005.1"/>
</dbReference>
<evidence type="ECO:0000256" key="2">
    <source>
        <dbReference type="ARBA" id="ARBA00023125"/>
    </source>
</evidence>
<evidence type="ECO:0000313" key="7">
    <source>
        <dbReference type="Proteomes" id="UP000029846"/>
    </source>
</evidence>
<dbReference type="PROSITE" id="PS00356">
    <property type="entry name" value="HTH_LACI_1"/>
    <property type="match status" value="1"/>
</dbReference>
<dbReference type="EMBL" id="FOJO01000005">
    <property type="protein sequence ID" value="SFA47325.1"/>
    <property type="molecule type" value="Genomic_DNA"/>
</dbReference>
<dbReference type="PANTHER" id="PTHR30146:SF152">
    <property type="entry name" value="TRANSCRIPTIONAL REGULATORY PROTEIN"/>
    <property type="match status" value="1"/>
</dbReference>
<dbReference type="Gene3D" id="3.40.50.2300">
    <property type="match status" value="2"/>
</dbReference>
<organism evidence="5 7">
    <name type="scientific">Paracoccus halophilus</name>
    <dbReference type="NCBI Taxonomy" id="376733"/>
    <lineage>
        <taxon>Bacteria</taxon>
        <taxon>Pseudomonadati</taxon>
        <taxon>Pseudomonadota</taxon>
        <taxon>Alphaproteobacteria</taxon>
        <taxon>Rhodobacterales</taxon>
        <taxon>Paracoccaceae</taxon>
        <taxon>Paracoccus</taxon>
    </lineage>
</organism>
<accession>A0A099F5V9</accession>
<keyword evidence="1" id="KW-0805">Transcription regulation</keyword>
<dbReference type="GO" id="GO:0003700">
    <property type="term" value="F:DNA-binding transcription factor activity"/>
    <property type="evidence" value="ECO:0007669"/>
    <property type="project" value="TreeGrafter"/>
</dbReference>
<reference evidence="6 8" key="3">
    <citation type="submission" date="2016-10" db="EMBL/GenBank/DDBJ databases">
        <authorList>
            <person name="de Groot N.N."/>
        </authorList>
    </citation>
    <scope>NUCLEOTIDE SEQUENCE [LARGE SCALE GENOMIC DNA]</scope>
    <source>
        <strain evidence="6 8">CGMCC 1.6117</strain>
    </source>
</reference>
<dbReference type="InterPro" id="IPR010982">
    <property type="entry name" value="Lambda_DNA-bd_dom_sf"/>
</dbReference>
<dbReference type="Proteomes" id="UP000029846">
    <property type="component" value="Unassembled WGS sequence"/>
</dbReference>
<dbReference type="STRING" id="376733.SAMN04487972_10563"/>
<dbReference type="EMBL" id="JRKN01000005">
    <property type="protein sequence ID" value="KGJ05601.1"/>
    <property type="molecule type" value="Genomic_DNA"/>
</dbReference>
<dbReference type="OrthoDB" id="9805774at2"/>
<dbReference type="SUPFAM" id="SSF47413">
    <property type="entry name" value="lambda repressor-like DNA-binding domains"/>
    <property type="match status" value="1"/>
</dbReference>
<dbReference type="CDD" id="cd01392">
    <property type="entry name" value="HTH_LacI"/>
    <property type="match status" value="1"/>
</dbReference>
<dbReference type="InterPro" id="IPR025997">
    <property type="entry name" value="SBP_2_dom"/>
</dbReference>
<reference evidence="5 7" key="2">
    <citation type="submission" date="2014-10" db="EMBL/GenBank/DDBJ databases">
        <title>Paracoccus sanguinis sp. nov., isolated from clinical specimens of New York State patients.</title>
        <authorList>
            <person name="Mingle L.A."/>
            <person name="Cole J.A."/>
            <person name="Lapierre P."/>
            <person name="Musser K.A."/>
        </authorList>
    </citation>
    <scope>NUCLEOTIDE SEQUENCE [LARGE SCALE GENOMIC DNA]</scope>
    <source>
        <strain evidence="5 7">JCM 14014</strain>
    </source>
</reference>
<gene>
    <name evidence="5" type="ORF">IT41_05155</name>
    <name evidence="6" type="ORF">SAMN04487972_10563</name>
</gene>
<keyword evidence="7" id="KW-1185">Reference proteome</keyword>
<dbReference type="Pfam" id="PF13407">
    <property type="entry name" value="Peripla_BP_4"/>
    <property type="match status" value="1"/>
</dbReference>
<evidence type="ECO:0000256" key="1">
    <source>
        <dbReference type="ARBA" id="ARBA00023015"/>
    </source>
</evidence>
<dbReference type="Gene3D" id="1.10.260.40">
    <property type="entry name" value="lambda repressor-like DNA-binding domains"/>
    <property type="match status" value="1"/>
</dbReference>
<dbReference type="InterPro" id="IPR028082">
    <property type="entry name" value="Peripla_BP_I"/>
</dbReference>
<dbReference type="PANTHER" id="PTHR30146">
    <property type="entry name" value="LACI-RELATED TRANSCRIPTIONAL REPRESSOR"/>
    <property type="match status" value="1"/>
</dbReference>
<feature type="domain" description="HTH lacI-type" evidence="4">
    <location>
        <begin position="4"/>
        <end position="58"/>
    </location>
</feature>
<dbReference type="SUPFAM" id="SSF53822">
    <property type="entry name" value="Periplasmic binding protein-like I"/>
    <property type="match status" value="1"/>
</dbReference>
<dbReference type="Proteomes" id="UP000182312">
    <property type="component" value="Unassembled WGS sequence"/>
</dbReference>
<sequence>MRNPTLHDVARAAGVSYSTADRVLNERGGVAEKSVLRVRHAIEKLGYRRDIHAANLSRRRSYAFRFYLPHGDHSFFSILRQTVEQQARQRLADRIAIAIHEVPALDAEALADQLLLIGRQDCDCVAFVGADSARLTQAVSRLAGMGIPAISLISDAAGDARAQYVGIDNRVAGRTAGRLIRLAHSRRSGRILPILGKLGVRDHRDRLDGAREVLAETPALQVLAPLEILDRPERMRDSLTAALHADPGVTGIYSIGAGNRALIDILGRLAAPRPFAVLHELTPQTRPALESGLIDAIIDQKPAEEIRSAIDAMKAIADRQTPPATDITPTIYLKDNLPGPAGNGGPA</sequence>
<keyword evidence="3" id="KW-0804">Transcription</keyword>
<evidence type="ECO:0000313" key="8">
    <source>
        <dbReference type="Proteomes" id="UP000182312"/>
    </source>
</evidence>
<keyword evidence="2" id="KW-0238">DNA-binding</keyword>
<dbReference type="Pfam" id="PF00356">
    <property type="entry name" value="LacI"/>
    <property type="match status" value="1"/>
</dbReference>
<evidence type="ECO:0000313" key="6">
    <source>
        <dbReference type="EMBL" id="SFA47325.1"/>
    </source>
</evidence>
<dbReference type="AlphaFoldDB" id="A0A099F5V9"/>
<dbReference type="SMART" id="SM00354">
    <property type="entry name" value="HTH_LACI"/>
    <property type="match status" value="1"/>
</dbReference>
<dbReference type="GO" id="GO:0000976">
    <property type="term" value="F:transcription cis-regulatory region binding"/>
    <property type="evidence" value="ECO:0007669"/>
    <property type="project" value="TreeGrafter"/>
</dbReference>
<protein>
    <submittedName>
        <fullName evidence="5">LacI family transcriptional regulator</fullName>
    </submittedName>
</protein>
<reference evidence="5 7" key="1">
    <citation type="submission" date="2014-09" db="EMBL/GenBank/DDBJ databases">
        <authorList>
            <person name="McGinnis J.M."/>
            <person name="Wolfgang W.J."/>
        </authorList>
    </citation>
    <scope>NUCLEOTIDE SEQUENCE [LARGE SCALE GENOMIC DNA]</scope>
    <source>
        <strain evidence="5 7">JCM 14014</strain>
    </source>
</reference>
<name>A0A099F5V9_9RHOB</name>
<dbReference type="eggNOG" id="COG1879">
    <property type="taxonomic scope" value="Bacteria"/>
</dbReference>
<evidence type="ECO:0000313" key="5">
    <source>
        <dbReference type="EMBL" id="KGJ05601.1"/>
    </source>
</evidence>
<evidence type="ECO:0000256" key="3">
    <source>
        <dbReference type="ARBA" id="ARBA00023163"/>
    </source>
</evidence>
<dbReference type="InterPro" id="IPR000843">
    <property type="entry name" value="HTH_LacI"/>
</dbReference>
<evidence type="ECO:0000259" key="4">
    <source>
        <dbReference type="PROSITE" id="PS50932"/>
    </source>
</evidence>
<dbReference type="PROSITE" id="PS50932">
    <property type="entry name" value="HTH_LACI_2"/>
    <property type="match status" value="1"/>
</dbReference>